<protein>
    <submittedName>
        <fullName evidence="10">Multidrug effflux MFS transporter</fullName>
    </submittedName>
</protein>
<dbReference type="AlphaFoldDB" id="A0A934UXD2"/>
<feature type="transmembrane region" description="Helical" evidence="8">
    <location>
        <begin position="47"/>
        <end position="65"/>
    </location>
</feature>
<name>A0A934UXD2_9MICO</name>
<comment type="similarity">
    <text evidence="2">Belongs to the major facilitator superfamily. Bcr/CmlA family.</text>
</comment>
<keyword evidence="3" id="KW-0813">Transport</keyword>
<keyword evidence="11" id="KW-1185">Reference proteome</keyword>
<proteinExistence type="inferred from homology"/>
<dbReference type="Gene3D" id="1.20.1720.10">
    <property type="entry name" value="Multidrug resistance protein D"/>
    <property type="match status" value="1"/>
</dbReference>
<keyword evidence="7 8" id="KW-0472">Membrane</keyword>
<feature type="transmembrane region" description="Helical" evidence="8">
    <location>
        <begin position="307"/>
        <end position="333"/>
    </location>
</feature>
<evidence type="ECO:0000256" key="1">
    <source>
        <dbReference type="ARBA" id="ARBA00004651"/>
    </source>
</evidence>
<feature type="transmembrane region" description="Helical" evidence="8">
    <location>
        <begin position="215"/>
        <end position="234"/>
    </location>
</feature>
<dbReference type="Proteomes" id="UP000618733">
    <property type="component" value="Unassembled WGS sequence"/>
</dbReference>
<dbReference type="InterPro" id="IPR005829">
    <property type="entry name" value="Sugar_transporter_CS"/>
</dbReference>
<feature type="transmembrane region" description="Helical" evidence="8">
    <location>
        <begin position="165"/>
        <end position="185"/>
    </location>
</feature>
<sequence>MTRRPRLTAPLLGVLSFLAAVGPFATDMYLASFTSIARDLGAQPSSVQLTLTAFLLGMGLGQLLLGPLSDQLGRRTVLVPAIGVFALASIAMVFAPNIELFIALRLIQGLSGSAGVVISRAVAVDLSEGPAAIRAISLIAMFVGLGPLLAPPIGGAILILGDWHAVLGVLAGIAVLMFALALLAVPEALPPEARRDAGLRTALAAFRSLLADREFLLLMIVFGLAFGAMMSYISSSPFVGQTILGMPPFVYSLAFGLGAAAMILANLVNARLAGKVPATRMLLLGACLTVTAGIALTAQWLTGTLTAPGFIACAFVLTGGTGLIMSNASALALERAAAARGSGSALLGATQFAFGSIGSPISGAWGEHTALPMSLFVLCCAALALSGAAIAARRAG</sequence>
<dbReference type="PROSITE" id="PS00216">
    <property type="entry name" value="SUGAR_TRANSPORT_1"/>
    <property type="match status" value="1"/>
</dbReference>
<dbReference type="InterPro" id="IPR011701">
    <property type="entry name" value="MFS"/>
</dbReference>
<feature type="transmembrane region" description="Helical" evidence="8">
    <location>
        <begin position="101"/>
        <end position="123"/>
    </location>
</feature>
<feature type="transmembrane region" description="Helical" evidence="8">
    <location>
        <begin position="281"/>
        <end position="301"/>
    </location>
</feature>
<dbReference type="PROSITE" id="PS50850">
    <property type="entry name" value="MFS"/>
    <property type="match status" value="1"/>
</dbReference>
<dbReference type="InterPro" id="IPR036259">
    <property type="entry name" value="MFS_trans_sf"/>
</dbReference>
<evidence type="ECO:0000256" key="3">
    <source>
        <dbReference type="ARBA" id="ARBA00022448"/>
    </source>
</evidence>
<keyword evidence="5 8" id="KW-0812">Transmembrane</keyword>
<evidence type="ECO:0000256" key="5">
    <source>
        <dbReference type="ARBA" id="ARBA00022692"/>
    </source>
</evidence>
<dbReference type="EMBL" id="JAEHOI010000011">
    <property type="protein sequence ID" value="MBK0422629.1"/>
    <property type="molecule type" value="Genomic_DNA"/>
</dbReference>
<dbReference type="InterPro" id="IPR004812">
    <property type="entry name" value="Efflux_drug-R_Bcr/CmlA"/>
</dbReference>
<feature type="transmembrane region" description="Helical" evidence="8">
    <location>
        <begin position="371"/>
        <end position="392"/>
    </location>
</feature>
<evidence type="ECO:0000256" key="8">
    <source>
        <dbReference type="SAM" id="Phobius"/>
    </source>
</evidence>
<dbReference type="PANTHER" id="PTHR42718">
    <property type="entry name" value="MAJOR FACILITATOR SUPERFAMILY MULTIDRUG TRANSPORTER MFSC"/>
    <property type="match status" value="1"/>
</dbReference>
<dbReference type="GO" id="GO:1990961">
    <property type="term" value="P:xenobiotic detoxification by transmembrane export across the plasma membrane"/>
    <property type="evidence" value="ECO:0007669"/>
    <property type="project" value="InterPro"/>
</dbReference>
<accession>A0A934UXD2</accession>
<dbReference type="InterPro" id="IPR020846">
    <property type="entry name" value="MFS_dom"/>
</dbReference>
<dbReference type="GO" id="GO:0005886">
    <property type="term" value="C:plasma membrane"/>
    <property type="evidence" value="ECO:0007669"/>
    <property type="project" value="UniProtKB-SubCell"/>
</dbReference>
<evidence type="ECO:0000256" key="4">
    <source>
        <dbReference type="ARBA" id="ARBA00022475"/>
    </source>
</evidence>
<gene>
    <name evidence="10" type="ORF">JD292_11160</name>
</gene>
<evidence type="ECO:0000313" key="11">
    <source>
        <dbReference type="Proteomes" id="UP000618733"/>
    </source>
</evidence>
<feature type="domain" description="Major facilitator superfamily (MFS) profile" evidence="9">
    <location>
        <begin position="11"/>
        <end position="396"/>
    </location>
</feature>
<reference evidence="10" key="1">
    <citation type="submission" date="2020-12" db="EMBL/GenBank/DDBJ databases">
        <title>Leucobacter sp. CAS2, isolated from Chromium sludge.</title>
        <authorList>
            <person name="Xu Z."/>
        </authorList>
    </citation>
    <scope>NUCLEOTIDE SEQUENCE</scope>
    <source>
        <strain evidence="10">CSA2</strain>
    </source>
</reference>
<evidence type="ECO:0000256" key="7">
    <source>
        <dbReference type="ARBA" id="ARBA00023136"/>
    </source>
</evidence>
<dbReference type="SUPFAM" id="SSF103473">
    <property type="entry name" value="MFS general substrate transporter"/>
    <property type="match status" value="1"/>
</dbReference>
<feature type="transmembrane region" description="Helical" evidence="8">
    <location>
        <begin position="77"/>
        <end position="95"/>
    </location>
</feature>
<dbReference type="NCBIfam" id="TIGR00710">
    <property type="entry name" value="efflux_Bcr_CflA"/>
    <property type="match status" value="1"/>
</dbReference>
<feature type="transmembrane region" description="Helical" evidence="8">
    <location>
        <begin position="345"/>
        <end position="365"/>
    </location>
</feature>
<dbReference type="PRINTS" id="PR01036">
    <property type="entry name" value="TCRTETB"/>
</dbReference>
<dbReference type="GO" id="GO:0042910">
    <property type="term" value="F:xenobiotic transmembrane transporter activity"/>
    <property type="evidence" value="ECO:0007669"/>
    <property type="project" value="InterPro"/>
</dbReference>
<dbReference type="CDD" id="cd17320">
    <property type="entry name" value="MFS_MdfA_MDR_like"/>
    <property type="match status" value="1"/>
</dbReference>
<feature type="transmembrane region" description="Helical" evidence="8">
    <location>
        <begin position="135"/>
        <end position="159"/>
    </location>
</feature>
<comment type="caution">
    <text evidence="10">The sequence shown here is derived from an EMBL/GenBank/DDBJ whole genome shotgun (WGS) entry which is preliminary data.</text>
</comment>
<dbReference type="RefSeq" id="WP_200132828.1">
    <property type="nucleotide sequence ID" value="NZ_JAEHOI010000011.1"/>
</dbReference>
<dbReference type="PANTHER" id="PTHR42718:SF9">
    <property type="entry name" value="MAJOR FACILITATOR SUPERFAMILY MULTIDRUG TRANSPORTER MFSC"/>
    <property type="match status" value="1"/>
</dbReference>
<keyword evidence="4" id="KW-1003">Cell membrane</keyword>
<keyword evidence="6 8" id="KW-1133">Transmembrane helix</keyword>
<evidence type="ECO:0000256" key="6">
    <source>
        <dbReference type="ARBA" id="ARBA00022989"/>
    </source>
</evidence>
<dbReference type="Pfam" id="PF07690">
    <property type="entry name" value="MFS_1"/>
    <property type="match status" value="1"/>
</dbReference>
<organism evidence="10 11">
    <name type="scientific">Leucobacter edaphi</name>
    <dbReference type="NCBI Taxonomy" id="2796472"/>
    <lineage>
        <taxon>Bacteria</taxon>
        <taxon>Bacillati</taxon>
        <taxon>Actinomycetota</taxon>
        <taxon>Actinomycetes</taxon>
        <taxon>Micrococcales</taxon>
        <taxon>Microbacteriaceae</taxon>
        <taxon>Leucobacter</taxon>
    </lineage>
</organism>
<evidence type="ECO:0000259" key="9">
    <source>
        <dbReference type="PROSITE" id="PS50850"/>
    </source>
</evidence>
<feature type="transmembrane region" description="Helical" evidence="8">
    <location>
        <begin position="249"/>
        <end position="269"/>
    </location>
</feature>
<evidence type="ECO:0000313" key="10">
    <source>
        <dbReference type="EMBL" id="MBK0422629.1"/>
    </source>
</evidence>
<evidence type="ECO:0000256" key="2">
    <source>
        <dbReference type="ARBA" id="ARBA00006236"/>
    </source>
</evidence>
<comment type="subcellular location">
    <subcellularLocation>
        <location evidence="1">Cell membrane</location>
        <topology evidence="1">Multi-pass membrane protein</topology>
    </subcellularLocation>
</comment>